<dbReference type="OrthoDB" id="65740at2759"/>
<dbReference type="Proteomes" id="UP000270296">
    <property type="component" value="Unassembled WGS sequence"/>
</dbReference>
<gene>
    <name evidence="2" type="ORF">SBAD_LOCUS4231</name>
</gene>
<reference evidence="4" key="1">
    <citation type="submission" date="2016-06" db="UniProtKB">
        <authorList>
            <consortium name="WormBaseParasite"/>
        </authorList>
    </citation>
    <scope>IDENTIFICATION</scope>
</reference>
<keyword evidence="3" id="KW-1185">Reference proteome</keyword>
<evidence type="ECO:0000313" key="3">
    <source>
        <dbReference type="Proteomes" id="UP000270296"/>
    </source>
</evidence>
<dbReference type="GO" id="GO:0006508">
    <property type="term" value="P:proteolysis"/>
    <property type="evidence" value="ECO:0007669"/>
    <property type="project" value="InterPro"/>
</dbReference>
<dbReference type="Pfam" id="PF00112">
    <property type="entry name" value="Peptidase_C1"/>
    <property type="match status" value="1"/>
</dbReference>
<dbReference type="InterPro" id="IPR000668">
    <property type="entry name" value="Peptidase_C1A_C"/>
</dbReference>
<dbReference type="InterPro" id="IPR025660">
    <property type="entry name" value="Pept_his_AS"/>
</dbReference>
<evidence type="ECO:0000259" key="1">
    <source>
        <dbReference type="Pfam" id="PF00112"/>
    </source>
</evidence>
<dbReference type="GO" id="GO:0008234">
    <property type="term" value="F:cysteine-type peptidase activity"/>
    <property type="evidence" value="ECO:0007669"/>
    <property type="project" value="InterPro"/>
</dbReference>
<accession>A0A183IKT5</accession>
<protein>
    <submittedName>
        <fullName evidence="4">Pept_C1 domain-containing protein</fullName>
    </submittedName>
</protein>
<dbReference type="PROSITE" id="PS00639">
    <property type="entry name" value="THIOL_PROTEASE_HIS"/>
    <property type="match status" value="1"/>
</dbReference>
<dbReference type="WBParaSite" id="SBAD_0000441501-mRNA-1">
    <property type="protein sequence ID" value="SBAD_0000441501-mRNA-1"/>
    <property type="gene ID" value="SBAD_0000441501"/>
</dbReference>
<reference evidence="2 3" key="2">
    <citation type="submission" date="2018-11" db="EMBL/GenBank/DDBJ databases">
        <authorList>
            <consortium name="Pathogen Informatics"/>
        </authorList>
    </citation>
    <scope>NUCLEOTIDE SEQUENCE [LARGE SCALE GENOMIC DNA]</scope>
</reference>
<evidence type="ECO:0000313" key="2">
    <source>
        <dbReference type="EMBL" id="VDP03757.1"/>
    </source>
</evidence>
<proteinExistence type="predicted"/>
<feature type="domain" description="Peptidase C1A papain C-terminal" evidence="1">
    <location>
        <begin position="2"/>
        <end position="76"/>
    </location>
</feature>
<dbReference type="SUPFAM" id="SSF54001">
    <property type="entry name" value="Cysteine proteinases"/>
    <property type="match status" value="1"/>
</dbReference>
<name>A0A183IKT5_9BILA</name>
<dbReference type="EMBL" id="UZAM01008200">
    <property type="protein sequence ID" value="VDP03757.1"/>
    <property type="molecule type" value="Genomic_DNA"/>
</dbReference>
<evidence type="ECO:0000313" key="4">
    <source>
        <dbReference type="WBParaSite" id="SBAD_0000441501-mRNA-1"/>
    </source>
</evidence>
<dbReference type="InterPro" id="IPR038765">
    <property type="entry name" value="Papain-like_cys_pep_sf"/>
</dbReference>
<sequence>MNVYDELLLYKTGVYKHSIGNFLGTHSVRIIGWGTENCTPYWLVITSWNIKWNNTGVFKILRGEDHCEIENFVMAGIPQL</sequence>
<organism evidence="4">
    <name type="scientific">Soboliphyme baturini</name>
    <dbReference type="NCBI Taxonomy" id="241478"/>
    <lineage>
        <taxon>Eukaryota</taxon>
        <taxon>Metazoa</taxon>
        <taxon>Ecdysozoa</taxon>
        <taxon>Nematoda</taxon>
        <taxon>Enoplea</taxon>
        <taxon>Dorylaimia</taxon>
        <taxon>Dioctophymatida</taxon>
        <taxon>Dioctophymatoidea</taxon>
        <taxon>Soboliphymatidae</taxon>
        <taxon>Soboliphyme</taxon>
    </lineage>
</organism>
<dbReference type="AlphaFoldDB" id="A0A183IKT5"/>
<dbReference type="Gene3D" id="3.90.70.10">
    <property type="entry name" value="Cysteine proteinases"/>
    <property type="match status" value="1"/>
</dbReference>